<protein>
    <submittedName>
        <fullName evidence="1">Uncharacterized protein</fullName>
    </submittedName>
</protein>
<accession>A0AAD2H198</accession>
<name>A0AAD2H198_9AGAR</name>
<sequence>VLVDCLWRPVGKGITGLGTSGGYIIDVRDREFRDFGLKYNSDVVMEYRDRIGPPHRQGRKPLRSKGGLEREIEDTATCTSCKLLGQLICQRWHARVLNGNGVERLEAV</sequence>
<dbReference type="AlphaFoldDB" id="A0AAD2H198"/>
<reference evidence="1" key="1">
    <citation type="submission" date="2023-11" db="EMBL/GenBank/DDBJ databases">
        <authorList>
            <person name="De Vega J J."/>
            <person name="De Vega J J."/>
        </authorList>
    </citation>
    <scope>NUCLEOTIDE SEQUENCE</scope>
</reference>
<evidence type="ECO:0000313" key="1">
    <source>
        <dbReference type="EMBL" id="CAK5266835.1"/>
    </source>
</evidence>
<feature type="non-terminal residue" evidence="1">
    <location>
        <position position="108"/>
    </location>
</feature>
<comment type="caution">
    <text evidence="1">The sequence shown here is derived from an EMBL/GenBank/DDBJ whole genome shotgun (WGS) entry which is preliminary data.</text>
</comment>
<evidence type="ECO:0000313" key="2">
    <source>
        <dbReference type="Proteomes" id="UP001295794"/>
    </source>
</evidence>
<proteinExistence type="predicted"/>
<gene>
    <name evidence="1" type="ORF">MYCIT1_LOCUS8800</name>
</gene>
<organism evidence="1 2">
    <name type="scientific">Mycena citricolor</name>
    <dbReference type="NCBI Taxonomy" id="2018698"/>
    <lineage>
        <taxon>Eukaryota</taxon>
        <taxon>Fungi</taxon>
        <taxon>Dikarya</taxon>
        <taxon>Basidiomycota</taxon>
        <taxon>Agaricomycotina</taxon>
        <taxon>Agaricomycetes</taxon>
        <taxon>Agaricomycetidae</taxon>
        <taxon>Agaricales</taxon>
        <taxon>Marasmiineae</taxon>
        <taxon>Mycenaceae</taxon>
        <taxon>Mycena</taxon>
    </lineage>
</organism>
<dbReference type="Proteomes" id="UP001295794">
    <property type="component" value="Unassembled WGS sequence"/>
</dbReference>
<keyword evidence="2" id="KW-1185">Reference proteome</keyword>
<feature type="non-terminal residue" evidence="1">
    <location>
        <position position="1"/>
    </location>
</feature>
<dbReference type="EMBL" id="CAVNYO010000110">
    <property type="protein sequence ID" value="CAK5266835.1"/>
    <property type="molecule type" value="Genomic_DNA"/>
</dbReference>